<reference evidence="1" key="1">
    <citation type="submission" date="2022-08" db="EMBL/GenBank/DDBJ databases">
        <title>Genome Sequencing of Bacteroides fragilis Group Isolates with Nanopore Technology.</title>
        <authorList>
            <person name="Tisza M.J."/>
            <person name="Smith D."/>
            <person name="Dekker J.P."/>
        </authorList>
    </citation>
    <scope>NUCLEOTIDE SEQUENCE</scope>
    <source>
        <strain evidence="1">BFG-527</strain>
        <plasmid evidence="1">unnamed2</plasmid>
    </source>
</reference>
<keyword evidence="1" id="KW-0614">Plasmid</keyword>
<proteinExistence type="predicted"/>
<geneLocation type="plasmid" evidence="1 2">
    <name>unnamed2</name>
</geneLocation>
<accession>A0ABY5TMF9</accession>
<dbReference type="RefSeq" id="WP_138273545.1">
    <property type="nucleotide sequence ID" value="NZ_CP103143.1"/>
</dbReference>
<dbReference type="EMBL" id="CP103143">
    <property type="protein sequence ID" value="UVQ77647.1"/>
    <property type="molecule type" value="Genomic_DNA"/>
</dbReference>
<name>A0ABY5TMF9_9BACE</name>
<gene>
    <name evidence="1" type="ORF">NXY30_29255</name>
</gene>
<dbReference type="Proteomes" id="UP001060104">
    <property type="component" value="Plasmid unnamed2"/>
</dbReference>
<sequence>MKKYKMFQKGNKIVLTDGDSLYRNKYRGKKAKIEAINRYAGISIPVDWTSKQVNDFIEKRYFGKKEWAAYLKVFESVASEKEEIKSEYSVVWASDNTSVEDVLDLIKNGNYVKNESGEIII</sequence>
<evidence type="ECO:0000313" key="2">
    <source>
        <dbReference type="Proteomes" id="UP001060104"/>
    </source>
</evidence>
<keyword evidence="2" id="KW-1185">Reference proteome</keyword>
<evidence type="ECO:0000313" key="1">
    <source>
        <dbReference type="EMBL" id="UVQ77647.1"/>
    </source>
</evidence>
<organism evidence="1 2">
    <name type="scientific">Bacteroides faecis</name>
    <dbReference type="NCBI Taxonomy" id="674529"/>
    <lineage>
        <taxon>Bacteria</taxon>
        <taxon>Pseudomonadati</taxon>
        <taxon>Bacteroidota</taxon>
        <taxon>Bacteroidia</taxon>
        <taxon>Bacteroidales</taxon>
        <taxon>Bacteroidaceae</taxon>
        <taxon>Bacteroides</taxon>
    </lineage>
</organism>
<protein>
    <submittedName>
        <fullName evidence="1">Uncharacterized protein</fullName>
    </submittedName>
</protein>